<sequence length="84" mass="9467">MTTLSRTRKIVTFTGLVTVLAACSSIQSQITPSLIDCKPVSPKLEWYEVGDNEGIYYPNRSVENLMIYIEQLNDCIDYYNANPG</sequence>
<accession>A0AAU6VD17</accession>
<name>A0AAU6VD17_UNCXX</name>
<dbReference type="PROSITE" id="PS51257">
    <property type="entry name" value="PROKAR_LIPOPROTEIN"/>
    <property type="match status" value="1"/>
</dbReference>
<dbReference type="AlphaFoldDB" id="A0AAU6VD17"/>
<organism evidence="1">
    <name type="scientific">bacterium 19MO03SA05</name>
    <dbReference type="NCBI Taxonomy" id="2920620"/>
    <lineage>
        <taxon>Bacteria</taxon>
    </lineage>
</organism>
<protein>
    <submittedName>
        <fullName evidence="1">Uncharacterized protein</fullName>
    </submittedName>
</protein>
<proteinExistence type="predicted"/>
<evidence type="ECO:0000313" key="1">
    <source>
        <dbReference type="EMBL" id="XAG83433.1"/>
    </source>
</evidence>
<gene>
    <name evidence="1" type="ORF">MRM63_07475</name>
</gene>
<dbReference type="EMBL" id="CP095350">
    <property type="protein sequence ID" value="XAG83433.1"/>
    <property type="molecule type" value="Genomic_DNA"/>
</dbReference>
<reference evidence="1" key="1">
    <citation type="submission" date="2022-03" db="EMBL/GenBank/DDBJ databases">
        <title>Sea Food Isolates.</title>
        <authorList>
            <person name="Li c."/>
        </authorList>
    </citation>
    <scope>NUCLEOTIDE SEQUENCE</scope>
    <source>
        <strain evidence="1">19MO03SA05</strain>
    </source>
</reference>